<organism evidence="1 2">
    <name type="scientific">Rickettsia bellii str. RML An4</name>
    <dbReference type="NCBI Taxonomy" id="1359193"/>
    <lineage>
        <taxon>Bacteria</taxon>
        <taxon>Pseudomonadati</taxon>
        <taxon>Pseudomonadota</taxon>
        <taxon>Alphaproteobacteria</taxon>
        <taxon>Rickettsiales</taxon>
        <taxon>Rickettsiaceae</taxon>
        <taxon>Rickettsieae</taxon>
        <taxon>Rickettsia</taxon>
        <taxon>belli group</taxon>
    </lineage>
</organism>
<evidence type="ECO:0000313" key="2">
    <source>
        <dbReference type="Proteomes" id="UP000033661"/>
    </source>
</evidence>
<dbReference type="PATRIC" id="fig|1359193.3.peg.85"/>
<name>A0A0F3QA77_RICBE</name>
<sequence length="40" mass="4722">MTTGKPIYAITPLVARLRDDRMIYLLQYKFAYIKIFKGLV</sequence>
<evidence type="ECO:0000313" key="1">
    <source>
        <dbReference type="EMBL" id="KJV89122.1"/>
    </source>
</evidence>
<proteinExistence type="predicted"/>
<accession>A0A0F3QA77</accession>
<keyword evidence="2" id="KW-1185">Reference proteome</keyword>
<dbReference type="AlphaFoldDB" id="A0A0F3QA77"/>
<comment type="caution">
    <text evidence="1">The sequence shown here is derived from an EMBL/GenBank/DDBJ whole genome shotgun (WGS) entry which is preliminary data.</text>
</comment>
<gene>
    <name evidence="1" type="ORF">RBEAN4_0089</name>
</gene>
<reference evidence="1 2" key="1">
    <citation type="submission" date="2015-02" db="EMBL/GenBank/DDBJ databases">
        <title>Genome Sequencing of Rickettsiales.</title>
        <authorList>
            <person name="Daugherty S.C."/>
            <person name="Su Q."/>
            <person name="Abolude K."/>
            <person name="Beier-Sexton M."/>
            <person name="Carlyon J.A."/>
            <person name="Carter R."/>
            <person name="Day N.P."/>
            <person name="Dumler S.J."/>
            <person name="Dyachenko V."/>
            <person name="Godinez A."/>
            <person name="Kurtti T.J."/>
            <person name="Lichay M."/>
            <person name="Mullins K.E."/>
            <person name="Ott S."/>
            <person name="Pappas-Brown V."/>
            <person name="Paris D.H."/>
            <person name="Patel P."/>
            <person name="Richards A.L."/>
            <person name="Sadzewicz L."/>
            <person name="Sears K."/>
            <person name="Seidman D."/>
            <person name="Sengamalay N."/>
            <person name="Stenos J."/>
            <person name="Tallon L.J."/>
            <person name="Vincent G."/>
            <person name="Fraser C.M."/>
            <person name="Munderloh U."/>
            <person name="Dunning-Hotopp J.C."/>
        </authorList>
    </citation>
    <scope>NUCLEOTIDE SEQUENCE [LARGE SCALE GENOMIC DNA]</scope>
    <source>
        <strain evidence="1 2">RML An4</strain>
    </source>
</reference>
<protein>
    <submittedName>
        <fullName evidence="1">Uncharacterized protein</fullName>
    </submittedName>
</protein>
<dbReference type="Proteomes" id="UP000033661">
    <property type="component" value="Unassembled WGS sequence"/>
</dbReference>
<dbReference type="EMBL" id="LAOI01000001">
    <property type="protein sequence ID" value="KJV89122.1"/>
    <property type="molecule type" value="Genomic_DNA"/>
</dbReference>